<proteinExistence type="predicted"/>
<name>A0ABD3GMP3_9MARC</name>
<dbReference type="AlphaFoldDB" id="A0ABD3GMP3"/>
<reference evidence="1 2" key="1">
    <citation type="submission" date="2024-09" db="EMBL/GenBank/DDBJ databases">
        <title>Chromosome-scale assembly of Riccia sorocarpa.</title>
        <authorList>
            <person name="Paukszto L."/>
        </authorList>
    </citation>
    <scope>NUCLEOTIDE SEQUENCE [LARGE SCALE GENOMIC DNA]</scope>
    <source>
        <strain evidence="1">LP-2024</strain>
        <tissue evidence="1">Aerial parts of the thallus</tissue>
    </source>
</reference>
<dbReference type="EMBL" id="JBJQOH010000007">
    <property type="protein sequence ID" value="KAL3679767.1"/>
    <property type="molecule type" value="Genomic_DNA"/>
</dbReference>
<accession>A0ABD3GMP3</accession>
<keyword evidence="2" id="KW-1185">Reference proteome</keyword>
<comment type="caution">
    <text evidence="1">The sequence shown here is derived from an EMBL/GenBank/DDBJ whole genome shotgun (WGS) entry which is preliminary data.</text>
</comment>
<evidence type="ECO:0000313" key="2">
    <source>
        <dbReference type="Proteomes" id="UP001633002"/>
    </source>
</evidence>
<protein>
    <submittedName>
        <fullName evidence="1">Uncharacterized protein</fullName>
    </submittedName>
</protein>
<evidence type="ECO:0000313" key="1">
    <source>
        <dbReference type="EMBL" id="KAL3679767.1"/>
    </source>
</evidence>
<dbReference type="Proteomes" id="UP001633002">
    <property type="component" value="Unassembled WGS sequence"/>
</dbReference>
<sequence>MPTWEDNRSLVFAALGDLGMAQQVHVAASDNGVKYTRTDPVERDWIAPELIDEKIRELARTGIKIRPVNEYNKATDVYALDVLTQKDYLNSGRENMAYGNAFVQMRQQGLLP</sequence>
<organism evidence="1 2">
    <name type="scientific">Riccia sorocarpa</name>
    <dbReference type="NCBI Taxonomy" id="122646"/>
    <lineage>
        <taxon>Eukaryota</taxon>
        <taxon>Viridiplantae</taxon>
        <taxon>Streptophyta</taxon>
        <taxon>Embryophyta</taxon>
        <taxon>Marchantiophyta</taxon>
        <taxon>Marchantiopsida</taxon>
        <taxon>Marchantiidae</taxon>
        <taxon>Marchantiales</taxon>
        <taxon>Ricciaceae</taxon>
        <taxon>Riccia</taxon>
    </lineage>
</organism>
<gene>
    <name evidence="1" type="ORF">R1sor_022723</name>
</gene>